<dbReference type="InterPro" id="IPR051120">
    <property type="entry name" value="ABC_AA/LPS_Transport"/>
</dbReference>
<dbReference type="PROSITE" id="PS50893">
    <property type="entry name" value="ABC_TRANSPORTER_2"/>
    <property type="match status" value="1"/>
</dbReference>
<keyword evidence="1" id="KW-0813">Transport</keyword>
<evidence type="ECO:0000313" key="6">
    <source>
        <dbReference type="Proteomes" id="UP000587527"/>
    </source>
</evidence>
<dbReference type="SUPFAM" id="SSF52540">
    <property type="entry name" value="P-loop containing nucleoside triphosphate hydrolases"/>
    <property type="match status" value="1"/>
</dbReference>
<protein>
    <submittedName>
        <fullName evidence="5">Branched-chain amino acid transport system ATP-binding protein</fullName>
    </submittedName>
</protein>
<reference evidence="5 6" key="1">
    <citation type="submission" date="2020-08" db="EMBL/GenBank/DDBJ databases">
        <title>Sequencing the genomes of 1000 actinobacteria strains.</title>
        <authorList>
            <person name="Klenk H.-P."/>
        </authorList>
    </citation>
    <scope>NUCLEOTIDE SEQUENCE [LARGE SCALE GENOMIC DNA]</scope>
    <source>
        <strain evidence="5 6">DSM 45362</strain>
    </source>
</reference>
<keyword evidence="2" id="KW-0547">Nucleotide-binding</keyword>
<name>A0A841BYJ9_9ACTN</name>
<evidence type="ECO:0000313" key="5">
    <source>
        <dbReference type="EMBL" id="MBB5872636.1"/>
    </source>
</evidence>
<dbReference type="AlphaFoldDB" id="A0A841BYJ9"/>
<dbReference type="InterPro" id="IPR003593">
    <property type="entry name" value="AAA+_ATPase"/>
</dbReference>
<dbReference type="SMART" id="SM00382">
    <property type="entry name" value="AAA"/>
    <property type="match status" value="1"/>
</dbReference>
<dbReference type="PANTHER" id="PTHR45772:SF4">
    <property type="entry name" value="ABC TRANSPORTER ATP-BINDING PROTEIN"/>
    <property type="match status" value="1"/>
</dbReference>
<dbReference type="GO" id="GO:0005524">
    <property type="term" value="F:ATP binding"/>
    <property type="evidence" value="ECO:0007669"/>
    <property type="project" value="UniProtKB-KW"/>
</dbReference>
<evidence type="ECO:0000256" key="1">
    <source>
        <dbReference type="ARBA" id="ARBA00022448"/>
    </source>
</evidence>
<dbReference type="Proteomes" id="UP000587527">
    <property type="component" value="Unassembled WGS sequence"/>
</dbReference>
<dbReference type="GO" id="GO:0016887">
    <property type="term" value="F:ATP hydrolysis activity"/>
    <property type="evidence" value="ECO:0007669"/>
    <property type="project" value="InterPro"/>
</dbReference>
<feature type="domain" description="ABC transporter" evidence="4">
    <location>
        <begin position="7"/>
        <end position="256"/>
    </location>
</feature>
<dbReference type="CDD" id="cd03219">
    <property type="entry name" value="ABC_Mj1267_LivG_branched"/>
    <property type="match status" value="1"/>
</dbReference>
<dbReference type="GO" id="GO:0005886">
    <property type="term" value="C:plasma membrane"/>
    <property type="evidence" value="ECO:0007669"/>
    <property type="project" value="TreeGrafter"/>
</dbReference>
<sequence>MNQQSGLALDGIGVRFGGLVALDGVTLRCPPGRILGVIGPNGAGKTTLFNVVCGFVRPTSGTITLDGRPLRPRPHRLAALGIGRTLQGVGLFAGLSVVENVMIGASHTARAGFASALLGLPRSDRDERRIRDAAMELLAELGIAEHADASPGTLPYALRKKVSIARALAAKPRLLLLDEPAGGLGADEISELQQLVAGLPARDGGETSVMLVEHHMDFVMSLCDEVVVLDFGRVIATGSPQQVRDDPAVAEAYLGAVVESGDQA</sequence>
<keyword evidence="6" id="KW-1185">Reference proteome</keyword>
<accession>A0A841BYJ9</accession>
<proteinExistence type="predicted"/>
<dbReference type="Gene3D" id="3.40.50.300">
    <property type="entry name" value="P-loop containing nucleotide triphosphate hydrolases"/>
    <property type="match status" value="1"/>
</dbReference>
<dbReference type="EMBL" id="JACHMN010000003">
    <property type="protein sequence ID" value="MBB5872636.1"/>
    <property type="molecule type" value="Genomic_DNA"/>
</dbReference>
<comment type="caution">
    <text evidence="5">The sequence shown here is derived from an EMBL/GenBank/DDBJ whole genome shotgun (WGS) entry which is preliminary data.</text>
</comment>
<dbReference type="Pfam" id="PF00005">
    <property type="entry name" value="ABC_tran"/>
    <property type="match status" value="1"/>
</dbReference>
<dbReference type="RefSeq" id="WP_312875441.1">
    <property type="nucleotide sequence ID" value="NZ_JACHMN010000003.1"/>
</dbReference>
<dbReference type="InterPro" id="IPR003439">
    <property type="entry name" value="ABC_transporter-like_ATP-bd"/>
</dbReference>
<dbReference type="PANTHER" id="PTHR45772">
    <property type="entry name" value="CONSERVED COMPONENT OF ABC TRANSPORTER FOR NATURAL AMINO ACIDS-RELATED"/>
    <property type="match status" value="1"/>
</dbReference>
<dbReference type="InterPro" id="IPR032823">
    <property type="entry name" value="BCA_ABC_TP_C"/>
</dbReference>
<dbReference type="Pfam" id="PF12399">
    <property type="entry name" value="BCA_ABC_TP_C"/>
    <property type="match status" value="1"/>
</dbReference>
<evidence type="ECO:0000259" key="4">
    <source>
        <dbReference type="PROSITE" id="PS50893"/>
    </source>
</evidence>
<dbReference type="InterPro" id="IPR027417">
    <property type="entry name" value="P-loop_NTPase"/>
</dbReference>
<evidence type="ECO:0000256" key="2">
    <source>
        <dbReference type="ARBA" id="ARBA00022741"/>
    </source>
</evidence>
<keyword evidence="3 5" id="KW-0067">ATP-binding</keyword>
<evidence type="ECO:0000256" key="3">
    <source>
        <dbReference type="ARBA" id="ARBA00022840"/>
    </source>
</evidence>
<organism evidence="5 6">
    <name type="scientific">Allocatelliglobosispora scoriae</name>
    <dbReference type="NCBI Taxonomy" id="643052"/>
    <lineage>
        <taxon>Bacteria</taxon>
        <taxon>Bacillati</taxon>
        <taxon>Actinomycetota</taxon>
        <taxon>Actinomycetes</taxon>
        <taxon>Micromonosporales</taxon>
        <taxon>Micromonosporaceae</taxon>
        <taxon>Allocatelliglobosispora</taxon>
    </lineage>
</organism>
<gene>
    <name evidence="5" type="ORF">F4553_006070</name>
</gene>